<sequence>MSQNKTVVPGMESGNSYGKAQPAEPYARNTYARNAAKGTVVPGMEQVNAPSHKGQNIPNPSSDSSRQSGKPVAGFLYSISRQGIGEYWPLYLGQNTIGSSPKCDICLREGTVSGEHAVIVVRKMKNPEKTIASISDTRSTNGTMVQGESLGFSAMECFNGNIITIGENYELVLLLVDVKALGLKVAEGFISIDNQPEEEEDMNVPDPYTPGYTQPGSEGMYPPPFEGSHGTYDNYNNGSNGTVGIDGRDNIKSGGTVGM</sequence>
<dbReference type="SUPFAM" id="SSF49879">
    <property type="entry name" value="SMAD/FHA domain"/>
    <property type="match status" value="1"/>
</dbReference>
<organism evidence="3 4">
    <name type="scientific">Bacteroides cellulosilyticus</name>
    <dbReference type="NCBI Taxonomy" id="246787"/>
    <lineage>
        <taxon>Bacteria</taxon>
        <taxon>Pseudomonadati</taxon>
        <taxon>Bacteroidota</taxon>
        <taxon>Bacteroidia</taxon>
        <taxon>Bacteroidales</taxon>
        <taxon>Bacteroidaceae</taxon>
        <taxon>Bacteroides</taxon>
    </lineage>
</organism>
<evidence type="ECO:0000256" key="1">
    <source>
        <dbReference type="SAM" id="MobiDB-lite"/>
    </source>
</evidence>
<feature type="compositionally biased region" description="Polar residues" evidence="1">
    <location>
        <begin position="53"/>
        <end position="68"/>
    </location>
</feature>
<name>A0AAW6M1B2_9BACE</name>
<evidence type="ECO:0000259" key="2">
    <source>
        <dbReference type="PROSITE" id="PS50006"/>
    </source>
</evidence>
<dbReference type="Pfam" id="PF00498">
    <property type="entry name" value="FHA"/>
    <property type="match status" value="1"/>
</dbReference>
<feature type="domain" description="FHA" evidence="2">
    <location>
        <begin position="90"/>
        <end position="150"/>
    </location>
</feature>
<feature type="region of interest" description="Disordered" evidence="1">
    <location>
        <begin position="45"/>
        <end position="70"/>
    </location>
</feature>
<dbReference type="AlphaFoldDB" id="A0AAW6M1B2"/>
<gene>
    <name evidence="3" type="ORF">PZH42_04620</name>
</gene>
<dbReference type="SMART" id="SM00240">
    <property type="entry name" value="FHA"/>
    <property type="match status" value="1"/>
</dbReference>
<feature type="region of interest" description="Disordered" evidence="1">
    <location>
        <begin position="211"/>
        <end position="259"/>
    </location>
</feature>
<evidence type="ECO:0000313" key="3">
    <source>
        <dbReference type="EMBL" id="MDE8693379.1"/>
    </source>
</evidence>
<dbReference type="CDD" id="cd00060">
    <property type="entry name" value="FHA"/>
    <property type="match status" value="1"/>
</dbReference>
<feature type="compositionally biased region" description="Polar residues" evidence="1">
    <location>
        <begin position="231"/>
        <end position="242"/>
    </location>
</feature>
<dbReference type="Gene3D" id="2.60.200.20">
    <property type="match status" value="1"/>
</dbReference>
<comment type="caution">
    <text evidence="3">The sequence shown here is derived from an EMBL/GenBank/DDBJ whole genome shotgun (WGS) entry which is preliminary data.</text>
</comment>
<accession>A0AAW6M1B2</accession>
<dbReference type="Proteomes" id="UP001221924">
    <property type="component" value="Unassembled WGS sequence"/>
</dbReference>
<protein>
    <submittedName>
        <fullName evidence="3">FHA domain-containing protein</fullName>
    </submittedName>
</protein>
<proteinExistence type="predicted"/>
<dbReference type="RefSeq" id="WP_256141686.1">
    <property type="nucleotide sequence ID" value="NZ_JANFZY010000034.1"/>
</dbReference>
<reference evidence="3" key="1">
    <citation type="submission" date="2023-03" db="EMBL/GenBank/DDBJ databases">
        <title>DFI Biobank Strains.</title>
        <authorList>
            <person name="Mostad J."/>
            <person name="Paddock L."/>
            <person name="Medina S."/>
            <person name="Waligurski E."/>
            <person name="Barat B."/>
            <person name="Smith R."/>
            <person name="Burgo V."/>
            <person name="Metcalfe C."/>
            <person name="Woodson C."/>
            <person name="Sundararajan A."/>
            <person name="Ramaswamy R."/>
            <person name="Lin H."/>
            <person name="Pamer E.G."/>
        </authorList>
    </citation>
    <scope>NUCLEOTIDE SEQUENCE</scope>
    <source>
        <strain evidence="3">DFI.9.5</strain>
    </source>
</reference>
<evidence type="ECO:0000313" key="4">
    <source>
        <dbReference type="Proteomes" id="UP001221924"/>
    </source>
</evidence>
<dbReference type="EMBL" id="JARFID010000003">
    <property type="protein sequence ID" value="MDE8693379.1"/>
    <property type="molecule type" value="Genomic_DNA"/>
</dbReference>
<dbReference type="InterPro" id="IPR000253">
    <property type="entry name" value="FHA_dom"/>
</dbReference>
<dbReference type="InterPro" id="IPR008984">
    <property type="entry name" value="SMAD_FHA_dom_sf"/>
</dbReference>
<dbReference type="PROSITE" id="PS50006">
    <property type="entry name" value="FHA_DOMAIN"/>
    <property type="match status" value="1"/>
</dbReference>
<feature type="region of interest" description="Disordered" evidence="1">
    <location>
        <begin position="1"/>
        <end position="25"/>
    </location>
</feature>